<dbReference type="Proteomes" id="UP000790787">
    <property type="component" value="Chromosome 2"/>
</dbReference>
<dbReference type="PaxDb" id="4097-A0A1S4CTP9"/>
<evidence type="ECO:0000313" key="6">
    <source>
        <dbReference type="Proteomes" id="UP000790787"/>
    </source>
</evidence>
<name>A0A1S4CTP9_TOBAC</name>
<evidence type="ECO:0000256" key="3">
    <source>
        <dbReference type="ARBA" id="ARBA00022833"/>
    </source>
</evidence>
<reference evidence="6" key="1">
    <citation type="journal article" date="2014" name="Nat. Commun.">
        <title>The tobacco genome sequence and its comparison with those of tomato and potato.</title>
        <authorList>
            <person name="Sierro N."/>
            <person name="Battey J.N."/>
            <person name="Ouadi S."/>
            <person name="Bakaher N."/>
            <person name="Bovet L."/>
            <person name="Willig A."/>
            <person name="Goepfert S."/>
            <person name="Peitsch M.C."/>
            <person name="Ivanov N.V."/>
        </authorList>
    </citation>
    <scope>NUCLEOTIDE SEQUENCE [LARGE SCALE GENOMIC DNA]</scope>
</reference>
<dbReference type="InterPro" id="IPR007527">
    <property type="entry name" value="Znf_SWIM"/>
</dbReference>
<dbReference type="KEGG" id="nta:107822574"/>
<keyword evidence="1" id="KW-0479">Metal-binding</keyword>
<proteinExistence type="predicted"/>
<evidence type="ECO:0000313" key="7">
    <source>
        <dbReference type="RefSeq" id="XP_016504612.1"/>
    </source>
</evidence>
<evidence type="ECO:0000256" key="2">
    <source>
        <dbReference type="ARBA" id="ARBA00022771"/>
    </source>
</evidence>
<dbReference type="SMART" id="SM00575">
    <property type="entry name" value="ZnF_PMZ"/>
    <property type="match status" value="1"/>
</dbReference>
<dbReference type="OrthoDB" id="1036089at2759"/>
<sequence>MVKDGFSGFSDDLHDFGDNEMNSYGMEDADGAEELPDIVSRAAGDEGLVDSLATQHTHPDDFNQNLTYWRRWKVGEIAQAMIRGTQEEGYALLEAYRHVMLSYNEGSILDLKLDHKLYFRYFFLSIGAFIKGFAHMRKVIAVDGTFLSGRYEGCLLSAVAQDIENQIFSIALCVVDEECDDSWTYVLNSCGTLLTTMMNSALSLIDICLLGMASKTFFLPLIMSYITEEFFDHFQQLRDKSREVANCLTNEIGFQKWSRVFFPGNRYGVLTTNIAESLNAMLKDQRDFPIISLFNLIIQKFTEKFEERRNEIKNVLTLFVPSAKKKIRNNRVVGDALRVHQLENNQSVVGHDRDAIVDLDLNTCSCCQFDLEKIPCPHAMAALRLSFGDGYGSSIYNHSSPFYKVSTYLAAYKGTIHTIPTEEKWVVPDEIQSTKILPPDVEPTKGKRKFKR</sequence>
<dbReference type="GeneID" id="107822574"/>
<dbReference type="InterPro" id="IPR006564">
    <property type="entry name" value="Znf_PMZ"/>
</dbReference>
<dbReference type="AlphaFoldDB" id="A0A1S4CTP9"/>
<keyword evidence="6" id="KW-1185">Reference proteome</keyword>
<keyword evidence="3" id="KW-0862">Zinc</keyword>
<reference evidence="7" key="2">
    <citation type="submission" date="2025-08" db="UniProtKB">
        <authorList>
            <consortium name="RefSeq"/>
        </authorList>
    </citation>
    <scope>IDENTIFICATION</scope>
</reference>
<evidence type="ECO:0000256" key="4">
    <source>
        <dbReference type="PROSITE-ProRule" id="PRU00325"/>
    </source>
</evidence>
<organism evidence="6 7">
    <name type="scientific">Nicotiana tabacum</name>
    <name type="common">Common tobacco</name>
    <dbReference type="NCBI Taxonomy" id="4097"/>
    <lineage>
        <taxon>Eukaryota</taxon>
        <taxon>Viridiplantae</taxon>
        <taxon>Streptophyta</taxon>
        <taxon>Embryophyta</taxon>
        <taxon>Tracheophyta</taxon>
        <taxon>Spermatophyta</taxon>
        <taxon>Magnoliopsida</taxon>
        <taxon>eudicotyledons</taxon>
        <taxon>Gunneridae</taxon>
        <taxon>Pentapetalae</taxon>
        <taxon>asterids</taxon>
        <taxon>lamiids</taxon>
        <taxon>Solanales</taxon>
        <taxon>Solanaceae</taxon>
        <taxon>Nicotianoideae</taxon>
        <taxon>Nicotianeae</taxon>
        <taxon>Nicotiana</taxon>
    </lineage>
</organism>
<dbReference type="STRING" id="4097.A0A1S4CTP9"/>
<dbReference type="RefSeq" id="XP_016504612.1">
    <property type="nucleotide sequence ID" value="XM_016649126.1"/>
</dbReference>
<dbReference type="Pfam" id="PF04434">
    <property type="entry name" value="SWIM"/>
    <property type="match status" value="1"/>
</dbReference>
<dbReference type="Pfam" id="PF10551">
    <property type="entry name" value="MULE"/>
    <property type="match status" value="1"/>
</dbReference>
<dbReference type="OMA" id="NDESWIX"/>
<dbReference type="InterPro" id="IPR018289">
    <property type="entry name" value="MULE_transposase_dom"/>
</dbReference>
<dbReference type="PROSITE" id="PS50966">
    <property type="entry name" value="ZF_SWIM"/>
    <property type="match status" value="1"/>
</dbReference>
<dbReference type="PANTHER" id="PTHR31973:SF195">
    <property type="entry name" value="MUDR FAMILY TRANSPOSASE"/>
    <property type="match status" value="1"/>
</dbReference>
<accession>A0A1S4CTP9</accession>
<keyword evidence="2 4" id="KW-0863">Zinc-finger</keyword>
<gene>
    <name evidence="7" type="primary">LOC107822574</name>
</gene>
<evidence type="ECO:0000256" key="1">
    <source>
        <dbReference type="ARBA" id="ARBA00022723"/>
    </source>
</evidence>
<evidence type="ECO:0000259" key="5">
    <source>
        <dbReference type="PROSITE" id="PS50966"/>
    </source>
</evidence>
<dbReference type="GO" id="GO:0008270">
    <property type="term" value="F:zinc ion binding"/>
    <property type="evidence" value="ECO:0007669"/>
    <property type="project" value="UniProtKB-KW"/>
</dbReference>
<dbReference type="PANTHER" id="PTHR31973">
    <property type="entry name" value="POLYPROTEIN, PUTATIVE-RELATED"/>
    <property type="match status" value="1"/>
</dbReference>
<protein>
    <recommendedName>
        <fullName evidence="5">SWIM-type domain-containing protein</fullName>
    </recommendedName>
</protein>